<evidence type="ECO:0000313" key="5">
    <source>
        <dbReference type="Proteomes" id="UP001215598"/>
    </source>
</evidence>
<dbReference type="Proteomes" id="UP001215598">
    <property type="component" value="Unassembled WGS sequence"/>
</dbReference>
<comment type="caution">
    <text evidence="4">The sequence shown here is derived from an EMBL/GenBank/DDBJ whole genome shotgun (WGS) entry which is preliminary data.</text>
</comment>
<proteinExistence type="predicted"/>
<feature type="compositionally biased region" description="Low complexity" evidence="1">
    <location>
        <begin position="533"/>
        <end position="546"/>
    </location>
</feature>
<dbReference type="EMBL" id="JARKIB010000001">
    <property type="protein sequence ID" value="KAJ7785741.1"/>
    <property type="molecule type" value="Genomic_DNA"/>
</dbReference>
<dbReference type="PANTHER" id="PTHR36183">
    <property type="entry name" value="BETA-GLUCURONIDASE"/>
    <property type="match status" value="1"/>
</dbReference>
<name>A0AAD7KKK7_9AGAR</name>
<evidence type="ECO:0000259" key="3">
    <source>
        <dbReference type="Pfam" id="PF16862"/>
    </source>
</evidence>
<dbReference type="Gene3D" id="3.20.20.80">
    <property type="entry name" value="Glycosidases"/>
    <property type="match status" value="1"/>
</dbReference>
<dbReference type="AlphaFoldDB" id="A0AAD7KKK7"/>
<reference evidence="4" key="1">
    <citation type="submission" date="2023-03" db="EMBL/GenBank/DDBJ databases">
        <title>Massive genome expansion in bonnet fungi (Mycena s.s.) driven by repeated elements and novel gene families across ecological guilds.</title>
        <authorList>
            <consortium name="Lawrence Berkeley National Laboratory"/>
            <person name="Harder C.B."/>
            <person name="Miyauchi S."/>
            <person name="Viragh M."/>
            <person name="Kuo A."/>
            <person name="Thoen E."/>
            <person name="Andreopoulos B."/>
            <person name="Lu D."/>
            <person name="Skrede I."/>
            <person name="Drula E."/>
            <person name="Henrissat B."/>
            <person name="Morin E."/>
            <person name="Kohler A."/>
            <person name="Barry K."/>
            <person name="LaButti K."/>
            <person name="Morin E."/>
            <person name="Salamov A."/>
            <person name="Lipzen A."/>
            <person name="Mereny Z."/>
            <person name="Hegedus B."/>
            <person name="Baldrian P."/>
            <person name="Stursova M."/>
            <person name="Weitz H."/>
            <person name="Taylor A."/>
            <person name="Grigoriev I.V."/>
            <person name="Nagy L.G."/>
            <person name="Martin F."/>
            <person name="Kauserud H."/>
        </authorList>
    </citation>
    <scope>NUCLEOTIDE SEQUENCE</scope>
    <source>
        <strain evidence="4">CBHHK182m</strain>
    </source>
</reference>
<sequence>MLSLLIPFSLLVLQRAGPSRADAVQITVPATPSSTINEVHSNFLGISFELSFMTDYFGNDTSHINTPMLNYLAGIKARTGNNPVRIRIGGNSADSSPYIDTSSSPMVQLQPGTFNANDQPVTYNPELWSVMASVASSVNGVAFVINVPLGIQPNKSISDDIRTILGSSLDSMLLGNEPDLYSAHGKRPNLQNYTVADYIGEYANAIGVIGSTDTSGKQDIGGPSICCNWDLATLLQQGYLSNFTSELKYIVLQHYPQNNCNPGVFPYQMPWYLQHSNVVTLAQWQGGGIKYLLQQPAATRPQLINSEFNSASCGGVPFSPSFAVGSLWSIDYALQMATVGYSQAYLHTREAGISYNLLAPPSGPPGSAGSWTTNAPYYALLVVAEVLRTDHGAYITDLNLGGSATNAGALSSAYAVYNAGNSTVSRLVIFNYANSSQEFQVPASVFSSSGTALVKFLSAATPEEQTNISWGGETWGPGVTDGKTTVSPSWATPNVQLSGCSTSGCSFTAPGPSLAMVVLDNAQSEAITIQDPTAGTNSANGSAGSTGSPGGSTKGKSGAVSLNAVLTTTFGALLSLVTLTFLSL</sequence>
<dbReference type="InterPro" id="IPR052974">
    <property type="entry name" value="GH79_Enzymes"/>
</dbReference>
<feature type="region of interest" description="Disordered" evidence="1">
    <location>
        <begin position="532"/>
        <end position="557"/>
    </location>
</feature>
<keyword evidence="5" id="KW-1185">Reference proteome</keyword>
<organism evidence="4 5">
    <name type="scientific">Mycena metata</name>
    <dbReference type="NCBI Taxonomy" id="1033252"/>
    <lineage>
        <taxon>Eukaryota</taxon>
        <taxon>Fungi</taxon>
        <taxon>Dikarya</taxon>
        <taxon>Basidiomycota</taxon>
        <taxon>Agaricomycotina</taxon>
        <taxon>Agaricomycetes</taxon>
        <taxon>Agaricomycetidae</taxon>
        <taxon>Agaricales</taxon>
        <taxon>Marasmiineae</taxon>
        <taxon>Mycenaceae</taxon>
        <taxon>Mycena</taxon>
    </lineage>
</organism>
<evidence type="ECO:0000313" key="4">
    <source>
        <dbReference type="EMBL" id="KAJ7785741.1"/>
    </source>
</evidence>
<dbReference type="InterPro" id="IPR031728">
    <property type="entry name" value="GlcAase_C"/>
</dbReference>
<evidence type="ECO:0000256" key="2">
    <source>
        <dbReference type="SAM" id="SignalP"/>
    </source>
</evidence>
<feature type="domain" description="Beta-glucuronidase C-terminal" evidence="3">
    <location>
        <begin position="413"/>
        <end position="495"/>
    </location>
</feature>
<protein>
    <recommendedName>
        <fullName evidence="3">Beta-glucuronidase C-terminal domain-containing protein</fullName>
    </recommendedName>
</protein>
<feature type="signal peptide" evidence="2">
    <location>
        <begin position="1"/>
        <end position="21"/>
    </location>
</feature>
<evidence type="ECO:0000256" key="1">
    <source>
        <dbReference type="SAM" id="MobiDB-lite"/>
    </source>
</evidence>
<dbReference type="PANTHER" id="PTHR36183:SF2">
    <property type="entry name" value="BETA-GLUCURONIDASE C-TERMINAL DOMAIN-CONTAINING PROTEIN"/>
    <property type="match status" value="1"/>
</dbReference>
<accession>A0AAD7KKK7</accession>
<feature type="chain" id="PRO_5041943226" description="Beta-glucuronidase C-terminal domain-containing protein" evidence="2">
    <location>
        <begin position="22"/>
        <end position="584"/>
    </location>
</feature>
<dbReference type="Pfam" id="PF16862">
    <property type="entry name" value="Glyco_hydro_79C"/>
    <property type="match status" value="1"/>
</dbReference>
<gene>
    <name evidence="4" type="ORF">B0H16DRAFT_1753598</name>
</gene>
<keyword evidence="2" id="KW-0732">Signal</keyword>